<sequence length="59" mass="6765">MIKSFEWVEIDEDNVVIAVQMTGLLSLHYTRLDLVSRGLTTDGDTEYITPFGKIFLFPQ</sequence>
<protein>
    <submittedName>
        <fullName evidence="1">Uncharacterized protein</fullName>
    </submittedName>
</protein>
<accession>A0A382EG09</accession>
<dbReference type="AlphaFoldDB" id="A0A382EG09"/>
<organism evidence="1">
    <name type="scientific">marine metagenome</name>
    <dbReference type="NCBI Taxonomy" id="408172"/>
    <lineage>
        <taxon>unclassified sequences</taxon>
        <taxon>metagenomes</taxon>
        <taxon>ecological metagenomes</taxon>
    </lineage>
</organism>
<reference evidence="1" key="1">
    <citation type="submission" date="2018-05" db="EMBL/GenBank/DDBJ databases">
        <authorList>
            <person name="Lanie J.A."/>
            <person name="Ng W.-L."/>
            <person name="Kazmierczak K.M."/>
            <person name="Andrzejewski T.M."/>
            <person name="Davidsen T.M."/>
            <person name="Wayne K.J."/>
            <person name="Tettelin H."/>
            <person name="Glass J.I."/>
            <person name="Rusch D."/>
            <person name="Podicherti R."/>
            <person name="Tsui H.-C.T."/>
            <person name="Winkler M.E."/>
        </authorList>
    </citation>
    <scope>NUCLEOTIDE SEQUENCE</scope>
</reference>
<evidence type="ECO:0000313" key="1">
    <source>
        <dbReference type="EMBL" id="SVB48807.1"/>
    </source>
</evidence>
<gene>
    <name evidence="1" type="ORF">METZ01_LOCUS201661</name>
</gene>
<dbReference type="EMBL" id="UINC01043989">
    <property type="protein sequence ID" value="SVB48807.1"/>
    <property type="molecule type" value="Genomic_DNA"/>
</dbReference>
<proteinExistence type="predicted"/>
<name>A0A382EG09_9ZZZZ</name>